<dbReference type="RefSeq" id="WP_328776055.1">
    <property type="nucleotide sequence ID" value="NZ_CP108057.1"/>
</dbReference>
<organism evidence="1 2">
    <name type="scientific">Streptomyces goshikiensis</name>
    <dbReference type="NCBI Taxonomy" id="1942"/>
    <lineage>
        <taxon>Bacteria</taxon>
        <taxon>Bacillati</taxon>
        <taxon>Actinomycetota</taxon>
        <taxon>Actinomycetes</taxon>
        <taxon>Kitasatosporales</taxon>
        <taxon>Streptomycetaceae</taxon>
        <taxon>Streptomyces</taxon>
    </lineage>
</organism>
<proteinExistence type="predicted"/>
<sequence>MKWQEANGKACEVAKTNEPDLRGWIEEGRRNAIDVAGMLGVPPEIYTHDPMSLIPALQEYVSRAPLDEFEQSDWVTLHSDLMSCVADYLVRKHGARWTVAEDPAAPRGYRFVIEAAGRDEQIRRIDPIDVVMKEFASLPIDITRMLATAELALQSTPSDGES</sequence>
<name>A0ABZ1RL80_9ACTN</name>
<gene>
    <name evidence="1" type="ORF">OHU17_16215</name>
</gene>
<evidence type="ECO:0000313" key="1">
    <source>
        <dbReference type="EMBL" id="WUO47269.1"/>
    </source>
</evidence>
<keyword evidence="2" id="KW-1185">Reference proteome</keyword>
<protein>
    <submittedName>
        <fullName evidence="1">Uncharacterized protein</fullName>
    </submittedName>
</protein>
<reference evidence="1" key="1">
    <citation type="submission" date="2022-10" db="EMBL/GenBank/DDBJ databases">
        <title>The complete genomes of actinobacterial strains from the NBC collection.</title>
        <authorList>
            <person name="Joergensen T.S."/>
            <person name="Alvarez Arevalo M."/>
            <person name="Sterndorff E.B."/>
            <person name="Faurdal D."/>
            <person name="Vuksanovic O."/>
            <person name="Mourched A.-S."/>
            <person name="Charusanti P."/>
            <person name="Shaw S."/>
            <person name="Blin K."/>
            <person name="Weber T."/>
        </authorList>
    </citation>
    <scope>NUCLEOTIDE SEQUENCE</scope>
    <source>
        <strain evidence="1">NBC_00283</strain>
    </source>
</reference>
<evidence type="ECO:0000313" key="2">
    <source>
        <dbReference type="Proteomes" id="UP001432075"/>
    </source>
</evidence>
<dbReference type="Proteomes" id="UP001432075">
    <property type="component" value="Chromosome"/>
</dbReference>
<dbReference type="EMBL" id="CP108057">
    <property type="protein sequence ID" value="WUO47269.1"/>
    <property type="molecule type" value="Genomic_DNA"/>
</dbReference>
<accession>A0ABZ1RL80</accession>